<dbReference type="InterPro" id="IPR050508">
    <property type="entry name" value="Methyltransf_Superfamily"/>
</dbReference>
<dbReference type="PANTHER" id="PTHR42912">
    <property type="entry name" value="METHYLTRANSFERASE"/>
    <property type="match status" value="1"/>
</dbReference>
<dbReference type="GO" id="GO:0008757">
    <property type="term" value="F:S-adenosylmethionine-dependent methyltransferase activity"/>
    <property type="evidence" value="ECO:0007669"/>
    <property type="project" value="InterPro"/>
</dbReference>
<accession>A0A941IZL8</accession>
<keyword evidence="4" id="KW-1185">Reference proteome</keyword>
<evidence type="ECO:0000313" key="3">
    <source>
        <dbReference type="EMBL" id="MBR8639693.1"/>
    </source>
</evidence>
<dbReference type="EMBL" id="JAGTPG010000002">
    <property type="protein sequence ID" value="MBR8639693.1"/>
    <property type="molecule type" value="Genomic_DNA"/>
</dbReference>
<dbReference type="InterPro" id="IPR029063">
    <property type="entry name" value="SAM-dependent_MTases_sf"/>
</dbReference>
<evidence type="ECO:0000256" key="1">
    <source>
        <dbReference type="SAM" id="MobiDB-lite"/>
    </source>
</evidence>
<evidence type="ECO:0000259" key="2">
    <source>
        <dbReference type="Pfam" id="PF08241"/>
    </source>
</evidence>
<organism evidence="3 4">
    <name type="scientific">Streptomyces tuirus</name>
    <dbReference type="NCBI Taxonomy" id="68278"/>
    <lineage>
        <taxon>Bacteria</taxon>
        <taxon>Bacillati</taxon>
        <taxon>Actinomycetota</taxon>
        <taxon>Actinomycetes</taxon>
        <taxon>Kitasatosporales</taxon>
        <taxon>Streptomycetaceae</taxon>
        <taxon>Streptomyces</taxon>
    </lineage>
</organism>
<proteinExistence type="predicted"/>
<comment type="caution">
    <text evidence="3">The sequence shown here is derived from an EMBL/GenBank/DDBJ whole genome shotgun (WGS) entry which is preliminary data.</text>
</comment>
<dbReference type="Proteomes" id="UP000682308">
    <property type="component" value="Unassembled WGS sequence"/>
</dbReference>
<keyword evidence="3" id="KW-0489">Methyltransferase</keyword>
<dbReference type="Pfam" id="PF08241">
    <property type="entry name" value="Methyltransf_11"/>
    <property type="match status" value="1"/>
</dbReference>
<gene>
    <name evidence="3" type="ORF">KEF29_11255</name>
</gene>
<sequence>MTYLSPLGYLLGIEGAALLRAFREGSADRAFVEARIAEIRTLLNASTLGEGVTASPGTISVAEVYQSWAPHYDTPGNQMIDIEQPAVRRILDGLPVGTALDAACGTGRHTLYLHELGHDVIGVDASPDMLAQARKRLPDVEFHEADLHRLPLPDDAVDTVVCALALTHVPHLAPVLTEFARVLRPGGHLVISDAHLLVSYLRPTPARRPGPDGHPSLLTEYHRPLSAYLAAALPLGFQVRHCEEPRRPRLALEPDAAPDPLPTHMSWDLLHWCPEASAAALDESPVVVIWHFQLEDTGKLVPEGYSQVPELRRWRGGASPSSVGRRGAWAQPNGRPADATATRTSWTAER</sequence>
<name>A0A941IZL8_9ACTN</name>
<dbReference type="InterPro" id="IPR013216">
    <property type="entry name" value="Methyltransf_11"/>
</dbReference>
<reference evidence="3 4" key="1">
    <citation type="submission" date="2021-04" db="EMBL/GenBank/DDBJ databases">
        <title>Characterization of the biosynthetic gene cluster of new lipopeptides with antitumor activity in the genome of the marine Streptomyces PHM034.</title>
        <authorList>
            <person name="Ceniceros A."/>
            <person name="Canedo L."/>
            <person name="Mendez C."/>
            <person name="Olano C."/>
            <person name="Schleissner C."/>
            <person name="Cuevas C."/>
            <person name="De La Calle F."/>
            <person name="Salas J.A."/>
        </authorList>
    </citation>
    <scope>NUCLEOTIDE SEQUENCE [LARGE SCALE GENOMIC DNA]</scope>
    <source>
        <strain evidence="3 4">PHM034</strain>
    </source>
</reference>
<feature type="compositionally biased region" description="Polar residues" evidence="1">
    <location>
        <begin position="341"/>
        <end position="350"/>
    </location>
</feature>
<keyword evidence="3" id="KW-0808">Transferase</keyword>
<dbReference type="GO" id="GO:0032259">
    <property type="term" value="P:methylation"/>
    <property type="evidence" value="ECO:0007669"/>
    <property type="project" value="UniProtKB-KW"/>
</dbReference>
<dbReference type="AlphaFoldDB" id="A0A941IZL8"/>
<feature type="region of interest" description="Disordered" evidence="1">
    <location>
        <begin position="315"/>
        <end position="350"/>
    </location>
</feature>
<dbReference type="SUPFAM" id="SSF53335">
    <property type="entry name" value="S-adenosyl-L-methionine-dependent methyltransferases"/>
    <property type="match status" value="1"/>
</dbReference>
<dbReference type="CDD" id="cd02440">
    <property type="entry name" value="AdoMet_MTases"/>
    <property type="match status" value="1"/>
</dbReference>
<dbReference type="Gene3D" id="3.40.50.150">
    <property type="entry name" value="Vaccinia Virus protein VP39"/>
    <property type="match status" value="1"/>
</dbReference>
<protein>
    <submittedName>
        <fullName evidence="3">Class I SAM-dependent methyltransferase</fullName>
    </submittedName>
</protein>
<evidence type="ECO:0000313" key="4">
    <source>
        <dbReference type="Proteomes" id="UP000682308"/>
    </source>
</evidence>
<feature type="domain" description="Methyltransferase type 11" evidence="2">
    <location>
        <begin position="100"/>
        <end position="191"/>
    </location>
</feature>